<dbReference type="PANTHER" id="PTHR31299:SF0">
    <property type="entry name" value="ESTERASE, PUTATIVE (AFU_ORTHOLOGUE AFUA_1G05850)-RELATED"/>
    <property type="match status" value="1"/>
</dbReference>
<dbReference type="CDD" id="cd14728">
    <property type="entry name" value="Ere-like"/>
    <property type="match status" value="1"/>
</dbReference>
<dbReference type="EMBL" id="JAAOAQ010000441">
    <property type="protein sequence ID" value="KAF5547210.1"/>
    <property type="molecule type" value="Genomic_DNA"/>
</dbReference>
<dbReference type="SUPFAM" id="SSF159501">
    <property type="entry name" value="EreA/ChaN-like"/>
    <property type="match status" value="1"/>
</dbReference>
<gene>
    <name evidence="1" type="ORF">FPHYL_10298</name>
</gene>
<proteinExistence type="predicted"/>
<sequence length="263" mass="30125">MEVSSAEQLKSNVKPFESIPHNIETITKYFNSFGDCQMRSYNSDLKEEEAAGFYGLDLYSMGTSMKAVIYYLDTVDKDMAQVAKGRYNKLMHWADDPHEYGLESLATSFQGYEKDVIAMLKDILSKRIEYSAALDDDTEFHSGDQNVRVVKAMYRGRDETWNLRDTHMFETLTRLLEHRGRDFKTIVWAHNSHIGDARATSMGWSREELNVGHLFKERFVAQALSIGTSTKTGTVAVAQDWDDNMNIMELQPGLPSSYEELMH</sequence>
<dbReference type="Pfam" id="PF05139">
    <property type="entry name" value="Erythro_esteras"/>
    <property type="match status" value="1"/>
</dbReference>
<keyword evidence="2" id="KW-1185">Reference proteome</keyword>
<dbReference type="GO" id="GO:0046677">
    <property type="term" value="P:response to antibiotic"/>
    <property type="evidence" value="ECO:0007669"/>
    <property type="project" value="InterPro"/>
</dbReference>
<reference evidence="1 2" key="1">
    <citation type="submission" date="2020-05" db="EMBL/GenBank/DDBJ databases">
        <title>Identification and distribution of gene clusters putatively required for synthesis of sphingolipid metabolism inhibitors in phylogenetically diverse species of the filamentous fungus Fusarium.</title>
        <authorList>
            <person name="Kim H.-S."/>
            <person name="Busman M."/>
            <person name="Brown D.W."/>
            <person name="Divon H."/>
            <person name="Uhlig S."/>
            <person name="Proctor R.H."/>
        </authorList>
    </citation>
    <scope>NUCLEOTIDE SEQUENCE [LARGE SCALE GENOMIC DNA]</scope>
    <source>
        <strain evidence="1 2">NRRL 13617</strain>
    </source>
</reference>
<dbReference type="PANTHER" id="PTHR31299">
    <property type="entry name" value="ESTERASE, PUTATIVE (AFU_ORTHOLOGUE AFUA_1G05850)-RELATED"/>
    <property type="match status" value="1"/>
</dbReference>
<organism evidence="1 2">
    <name type="scientific">Fusarium phyllophilum</name>
    <dbReference type="NCBI Taxonomy" id="47803"/>
    <lineage>
        <taxon>Eukaryota</taxon>
        <taxon>Fungi</taxon>
        <taxon>Dikarya</taxon>
        <taxon>Ascomycota</taxon>
        <taxon>Pezizomycotina</taxon>
        <taxon>Sordariomycetes</taxon>
        <taxon>Hypocreomycetidae</taxon>
        <taxon>Hypocreales</taxon>
        <taxon>Nectriaceae</taxon>
        <taxon>Fusarium</taxon>
        <taxon>Fusarium fujikuroi species complex</taxon>
    </lineage>
</organism>
<evidence type="ECO:0000313" key="1">
    <source>
        <dbReference type="EMBL" id="KAF5547210.1"/>
    </source>
</evidence>
<dbReference type="OrthoDB" id="413649at2759"/>
<protein>
    <submittedName>
        <fullName evidence="1">Erythromycin esterase</fullName>
    </submittedName>
</protein>
<dbReference type="Proteomes" id="UP000582016">
    <property type="component" value="Unassembled WGS sequence"/>
</dbReference>
<dbReference type="Gene3D" id="3.40.1660.10">
    <property type="entry name" value="EreA-like (biosynthetic domain)"/>
    <property type="match status" value="1"/>
</dbReference>
<dbReference type="InterPro" id="IPR052036">
    <property type="entry name" value="Hydrolase/PRTase-associated"/>
</dbReference>
<accession>A0A8H5N0M0</accession>
<dbReference type="InterPro" id="IPR007815">
    <property type="entry name" value="Emycin_Estase"/>
</dbReference>
<dbReference type="AlphaFoldDB" id="A0A8H5N0M0"/>
<evidence type="ECO:0000313" key="2">
    <source>
        <dbReference type="Proteomes" id="UP000582016"/>
    </source>
</evidence>
<comment type="caution">
    <text evidence="1">The sequence shown here is derived from an EMBL/GenBank/DDBJ whole genome shotgun (WGS) entry which is preliminary data.</text>
</comment>
<name>A0A8H5N0M0_9HYPO</name>